<accession>B6UAM0</accession>
<proteinExistence type="evidence at transcript level"/>
<organism evidence="1">
    <name type="scientific">Zea mays</name>
    <name type="common">Maize</name>
    <dbReference type="NCBI Taxonomy" id="4577"/>
    <lineage>
        <taxon>Eukaryota</taxon>
        <taxon>Viridiplantae</taxon>
        <taxon>Streptophyta</taxon>
        <taxon>Embryophyta</taxon>
        <taxon>Tracheophyta</taxon>
        <taxon>Spermatophyta</taxon>
        <taxon>Magnoliopsida</taxon>
        <taxon>Liliopsida</taxon>
        <taxon>Poales</taxon>
        <taxon>Poaceae</taxon>
        <taxon>PACMAD clade</taxon>
        <taxon>Panicoideae</taxon>
        <taxon>Andropogonodae</taxon>
        <taxon>Andropogoneae</taxon>
        <taxon>Tripsacinae</taxon>
        <taxon>Zea</taxon>
    </lineage>
</organism>
<evidence type="ECO:0000313" key="1">
    <source>
        <dbReference type="EMBL" id="ACG46403.1"/>
    </source>
</evidence>
<dbReference type="AlphaFoldDB" id="B6UAM0"/>
<reference evidence="1" key="1">
    <citation type="journal article" date="2009" name="Plant Mol. Biol.">
        <title>Insights into corn genes derived from large-scale cDNA sequencing.</title>
        <authorList>
            <person name="Alexandrov N.N."/>
            <person name="Brover V.V."/>
            <person name="Freidin S."/>
            <person name="Troukhan M.E."/>
            <person name="Tatarinova T.V."/>
            <person name="Zhang H."/>
            <person name="Swaller T.J."/>
            <person name="Lu Y.P."/>
            <person name="Bouck J."/>
            <person name="Flavell R.B."/>
            <person name="Feldmann K.A."/>
        </authorList>
    </citation>
    <scope>NUCLEOTIDE SEQUENCE</scope>
</reference>
<sequence>MLVDSLARAGRQHDAFCLSAEMRASSVACDSHVCVCHYGKSYIFIVNYVQRLVC</sequence>
<protein>
    <submittedName>
        <fullName evidence="1">Uncharacterized protein</fullName>
    </submittedName>
</protein>
<dbReference type="EMBL" id="EU974285">
    <property type="protein sequence ID" value="ACG46403.1"/>
    <property type="molecule type" value="mRNA"/>
</dbReference>
<name>B6UAM0_MAIZE</name>